<evidence type="ECO:0000313" key="3">
    <source>
        <dbReference type="EMBL" id="MBW6401276.1"/>
    </source>
</evidence>
<keyword evidence="2" id="KW-0732">Signal</keyword>
<evidence type="ECO:0000313" key="4">
    <source>
        <dbReference type="Proteomes" id="UP001196565"/>
    </source>
</evidence>
<dbReference type="PIRSF" id="PIRSF017082">
    <property type="entry name" value="YflP"/>
    <property type="match status" value="1"/>
</dbReference>
<name>A0ABS7AG76_9PROT</name>
<organism evidence="3 4">
    <name type="scientific">Roseomonas alba</name>
    <dbReference type="NCBI Taxonomy" id="2846776"/>
    <lineage>
        <taxon>Bacteria</taxon>
        <taxon>Pseudomonadati</taxon>
        <taxon>Pseudomonadota</taxon>
        <taxon>Alphaproteobacteria</taxon>
        <taxon>Acetobacterales</taxon>
        <taxon>Roseomonadaceae</taxon>
        <taxon>Roseomonas</taxon>
    </lineage>
</organism>
<proteinExistence type="inferred from homology"/>
<dbReference type="SUPFAM" id="SSF53850">
    <property type="entry name" value="Periplasmic binding protein-like II"/>
    <property type="match status" value="1"/>
</dbReference>
<feature type="chain" id="PRO_5046229674" evidence="2">
    <location>
        <begin position="23"/>
        <end position="324"/>
    </location>
</feature>
<dbReference type="PROSITE" id="PS51257">
    <property type="entry name" value="PROKAR_LIPOPROTEIN"/>
    <property type="match status" value="1"/>
</dbReference>
<evidence type="ECO:0000256" key="1">
    <source>
        <dbReference type="ARBA" id="ARBA00006987"/>
    </source>
</evidence>
<dbReference type="Pfam" id="PF03401">
    <property type="entry name" value="TctC"/>
    <property type="match status" value="1"/>
</dbReference>
<dbReference type="Gene3D" id="3.40.190.150">
    <property type="entry name" value="Bordetella uptake gene, domain 1"/>
    <property type="match status" value="1"/>
</dbReference>
<dbReference type="PANTHER" id="PTHR42928">
    <property type="entry name" value="TRICARBOXYLATE-BINDING PROTEIN"/>
    <property type="match status" value="1"/>
</dbReference>
<comment type="similarity">
    <text evidence="1">Belongs to the UPF0065 (bug) family.</text>
</comment>
<sequence length="324" mass="33836">MERRSLLLAAPILTLSAGYACAQQTFPDRPLRLVIPFAAGGSNDVVGRLIAEGMGARLKQPVVVENRGGAGGILGNDIVAKSRPDGYTMLLAGSGSFVLSSLVQPRMPYNLTSDFTPIGFIGDAPNVIAVNPGVNARTMGELRDLARSANPPLSYGTAGVGTTGHAAGALLAQKLGVTLDHVPYRGTAPALTDVLAGRVNLITNAAAPLKPFLADGTLRGIALASPTRSEILPDLPTTAEQGFPEIIITTWYGLVGAGGTPGPIVATLHRALNETLNDPAVRQRMAEEGVELHPSDTPAAFGQFLAEDRQRWADVIRNAGLRID</sequence>
<dbReference type="Proteomes" id="UP001196565">
    <property type="component" value="Unassembled WGS sequence"/>
</dbReference>
<accession>A0ABS7AG76</accession>
<feature type="signal peptide" evidence="2">
    <location>
        <begin position="1"/>
        <end position="22"/>
    </location>
</feature>
<protein>
    <submittedName>
        <fullName evidence="3">Tripartite tricarboxylate transporter substrate binding protein</fullName>
    </submittedName>
</protein>
<dbReference type="InterPro" id="IPR005064">
    <property type="entry name" value="BUG"/>
</dbReference>
<dbReference type="EMBL" id="JAHYBZ010000011">
    <property type="protein sequence ID" value="MBW6401276.1"/>
    <property type="molecule type" value="Genomic_DNA"/>
</dbReference>
<dbReference type="InterPro" id="IPR042100">
    <property type="entry name" value="Bug_dom1"/>
</dbReference>
<comment type="caution">
    <text evidence="3">The sequence shown here is derived from an EMBL/GenBank/DDBJ whole genome shotgun (WGS) entry which is preliminary data.</text>
</comment>
<gene>
    <name evidence="3" type="ORF">KPL78_25690</name>
</gene>
<reference evidence="3 4" key="1">
    <citation type="submission" date="2021-07" db="EMBL/GenBank/DDBJ databases">
        <authorList>
            <person name="So Y."/>
        </authorList>
    </citation>
    <scope>NUCLEOTIDE SEQUENCE [LARGE SCALE GENOMIC DNA]</scope>
    <source>
        <strain evidence="3 4">HJA6</strain>
    </source>
</reference>
<dbReference type="CDD" id="cd13578">
    <property type="entry name" value="PBP2_Bug27"/>
    <property type="match status" value="1"/>
</dbReference>
<dbReference type="PANTHER" id="PTHR42928:SF5">
    <property type="entry name" value="BLR1237 PROTEIN"/>
    <property type="match status" value="1"/>
</dbReference>
<keyword evidence="4" id="KW-1185">Reference proteome</keyword>
<dbReference type="Gene3D" id="3.40.190.10">
    <property type="entry name" value="Periplasmic binding protein-like II"/>
    <property type="match status" value="1"/>
</dbReference>
<evidence type="ECO:0000256" key="2">
    <source>
        <dbReference type="SAM" id="SignalP"/>
    </source>
</evidence>